<gene>
    <name evidence="1" type="ORF">EP51_03010</name>
</gene>
<proteinExistence type="predicted"/>
<evidence type="ECO:0000313" key="2">
    <source>
        <dbReference type="Proteomes" id="UP000028488"/>
    </source>
</evidence>
<dbReference type="EMBL" id="CP008947">
    <property type="protein sequence ID" value="AII03632.1"/>
    <property type="molecule type" value="Genomic_DNA"/>
</dbReference>
<accession>A0A076EER3</accession>
<organism evidence="1 2">
    <name type="scientific">Rhodococcus opacus</name>
    <name type="common">Nocardia opaca</name>
    <dbReference type="NCBI Taxonomy" id="37919"/>
    <lineage>
        <taxon>Bacteria</taxon>
        <taxon>Bacillati</taxon>
        <taxon>Actinomycetota</taxon>
        <taxon>Actinomycetes</taxon>
        <taxon>Mycobacteriales</taxon>
        <taxon>Nocardiaceae</taxon>
        <taxon>Rhodococcus</taxon>
    </lineage>
</organism>
<reference evidence="1 2" key="1">
    <citation type="submission" date="2014-07" db="EMBL/GenBank/DDBJ databases">
        <title>Genome Sequence of Rhodococcus opacus Strain R7, a Biodegrader of Mono- and Polycyclic Aromatic Hydrocarbons.</title>
        <authorList>
            <person name="Di Gennaro P."/>
            <person name="Zampolli J."/>
            <person name="Presti I."/>
            <person name="Cappelletti M."/>
            <person name="D'Ursi P."/>
            <person name="Orro A."/>
            <person name="Mezzelani A."/>
            <person name="Milanesi L."/>
        </authorList>
    </citation>
    <scope>NUCLEOTIDE SEQUENCE [LARGE SCALE GENOMIC DNA]</scope>
    <source>
        <strain evidence="1 2">R7</strain>
    </source>
</reference>
<sequence length="64" mass="7268">MASAAETCAMTRAVRVSEYLDRRTIDDIRTLEEDDKTDRSRSDRGTSLVVTGLFERFHFSAVPD</sequence>
<dbReference type="Proteomes" id="UP000028488">
    <property type="component" value="Chromosome"/>
</dbReference>
<evidence type="ECO:0000313" key="1">
    <source>
        <dbReference type="EMBL" id="AII03632.1"/>
    </source>
</evidence>
<protein>
    <submittedName>
        <fullName evidence="1">Uncharacterized protein</fullName>
    </submittedName>
</protein>
<dbReference type="AlphaFoldDB" id="A0A076EER3"/>
<name>A0A076EER3_RHOOP</name>